<feature type="region of interest" description="Disordered" evidence="1">
    <location>
        <begin position="21"/>
        <end position="47"/>
    </location>
</feature>
<gene>
    <name evidence="2" type="ORF">POL58_16975</name>
</gene>
<organism evidence="2 3">
    <name type="scientific">Nannocystis radixulma</name>
    <dbReference type="NCBI Taxonomy" id="2995305"/>
    <lineage>
        <taxon>Bacteria</taxon>
        <taxon>Pseudomonadati</taxon>
        <taxon>Myxococcota</taxon>
        <taxon>Polyangia</taxon>
        <taxon>Nannocystales</taxon>
        <taxon>Nannocystaceae</taxon>
        <taxon>Nannocystis</taxon>
    </lineage>
</organism>
<feature type="compositionally biased region" description="Low complexity" evidence="1">
    <location>
        <begin position="25"/>
        <end position="47"/>
    </location>
</feature>
<evidence type="ECO:0000256" key="1">
    <source>
        <dbReference type="SAM" id="MobiDB-lite"/>
    </source>
</evidence>
<accession>A0ABT5B5R5</accession>
<name>A0ABT5B5R5_9BACT</name>
<evidence type="ECO:0000313" key="3">
    <source>
        <dbReference type="Proteomes" id="UP001217838"/>
    </source>
</evidence>
<dbReference type="PROSITE" id="PS51257">
    <property type="entry name" value="PROKAR_LIPOPROTEIN"/>
    <property type="match status" value="1"/>
</dbReference>
<sequence length="192" mass="20685">MHLRTLSFAFALVLVACSGDKGDSSTDTDTDTTGTGTTGPTDPTEGPLDPACSCLETDSCGAQICERVGLVCEEECGDEPTVDDEAALQCALEALRDRKPGRLYWYNIPSVTTTYNTRVYIQADGDAIVEESGGVDLCNYTGPDVRRKLKEPAYFADCLALATSNERFTCMADGFGEQVVECRPLNESCSEF</sequence>
<comment type="caution">
    <text evidence="2">The sequence shown here is derived from an EMBL/GenBank/DDBJ whole genome shotgun (WGS) entry which is preliminary data.</text>
</comment>
<dbReference type="RefSeq" id="WP_271999263.1">
    <property type="nucleotide sequence ID" value="NZ_JAQNDN010000007.1"/>
</dbReference>
<protein>
    <submittedName>
        <fullName evidence="2">Uncharacterized protein</fullName>
    </submittedName>
</protein>
<dbReference type="Proteomes" id="UP001217838">
    <property type="component" value="Unassembled WGS sequence"/>
</dbReference>
<dbReference type="EMBL" id="JAQNDN010000007">
    <property type="protein sequence ID" value="MDC0669451.1"/>
    <property type="molecule type" value="Genomic_DNA"/>
</dbReference>
<reference evidence="2 3" key="1">
    <citation type="submission" date="2022-11" db="EMBL/GenBank/DDBJ databases">
        <title>Minimal conservation of predation-associated metabolite biosynthetic gene clusters underscores biosynthetic potential of Myxococcota including descriptions for ten novel species: Archangium lansinium sp. nov., Myxococcus landrumus sp. nov., Nannocystis bai.</title>
        <authorList>
            <person name="Ahearne A."/>
            <person name="Stevens C."/>
            <person name="Dowd S."/>
        </authorList>
    </citation>
    <scope>NUCLEOTIDE SEQUENCE [LARGE SCALE GENOMIC DNA]</scope>
    <source>
        <strain evidence="2 3">NCELM</strain>
    </source>
</reference>
<evidence type="ECO:0000313" key="2">
    <source>
        <dbReference type="EMBL" id="MDC0669451.1"/>
    </source>
</evidence>
<keyword evidence="3" id="KW-1185">Reference proteome</keyword>
<proteinExistence type="predicted"/>